<dbReference type="EMBL" id="KK035624">
    <property type="protein sequence ID" value="EXM12364.1"/>
    <property type="molecule type" value="Genomic_DNA"/>
</dbReference>
<evidence type="ECO:0000313" key="1">
    <source>
        <dbReference type="EMBL" id="EXM12364.1"/>
    </source>
</evidence>
<protein>
    <submittedName>
        <fullName evidence="1">Uncharacterized protein</fullName>
    </submittedName>
</protein>
<proteinExistence type="predicted"/>
<dbReference type="AlphaFoldDB" id="X0KFL1"/>
<reference evidence="1" key="1">
    <citation type="submission" date="2011-11" db="EMBL/GenBank/DDBJ databases">
        <title>The Genome Sequence of Fusarium oxysporum Cotton.</title>
        <authorList>
            <consortium name="The Broad Institute Genome Sequencing Platform"/>
            <person name="Ma L.-J."/>
            <person name="Gale L.R."/>
            <person name="Schwartz D.C."/>
            <person name="Zhou S."/>
            <person name="Corby-Kistler H."/>
            <person name="Young S.K."/>
            <person name="Zeng Q."/>
            <person name="Gargeya S."/>
            <person name="Fitzgerald M."/>
            <person name="Haas B."/>
            <person name="Abouelleil A."/>
            <person name="Alvarado L."/>
            <person name="Arachchi H.M."/>
            <person name="Berlin A."/>
            <person name="Brown A."/>
            <person name="Chapman S.B."/>
            <person name="Chen Z."/>
            <person name="Dunbar C."/>
            <person name="Freedman E."/>
            <person name="Gearin G."/>
            <person name="Goldberg J."/>
            <person name="Griggs A."/>
            <person name="Gujja S."/>
            <person name="Heiman D."/>
            <person name="Howarth C."/>
            <person name="Larson L."/>
            <person name="Lui A."/>
            <person name="MacDonald P.J.P."/>
            <person name="Montmayeur A."/>
            <person name="Murphy C."/>
            <person name="Neiman D."/>
            <person name="Pearson M."/>
            <person name="Priest M."/>
            <person name="Roberts A."/>
            <person name="Saif S."/>
            <person name="Shea T."/>
            <person name="Shenoy N."/>
            <person name="Sisk P."/>
            <person name="Stolte C."/>
            <person name="Sykes S."/>
            <person name="Wortman J."/>
            <person name="Nusbaum C."/>
            <person name="Birren B."/>
        </authorList>
    </citation>
    <scope>NUCLEOTIDE SEQUENCE [LARGE SCALE GENOMIC DNA]</scope>
    <source>
        <strain evidence="1">25433</strain>
    </source>
</reference>
<sequence>MPAVDHAPPPKPNWVKHASTNGVFKYPFFLLTIDVLAERFPAYFTGDKFPDEMLSLVKSLKMYSLTLDQKGCRALLMRQPMRMGRNPALWATPRNQRPVRESIHYRKEYKIEPTI</sequence>
<dbReference type="OrthoDB" id="10281970at2759"/>
<organism evidence="1">
    <name type="scientific">Fusarium oxysporum f. sp. vasinfectum 25433</name>
    <dbReference type="NCBI Taxonomy" id="1089449"/>
    <lineage>
        <taxon>Eukaryota</taxon>
        <taxon>Fungi</taxon>
        <taxon>Dikarya</taxon>
        <taxon>Ascomycota</taxon>
        <taxon>Pezizomycotina</taxon>
        <taxon>Sordariomycetes</taxon>
        <taxon>Hypocreomycetidae</taxon>
        <taxon>Hypocreales</taxon>
        <taxon>Nectriaceae</taxon>
        <taxon>Fusarium</taxon>
        <taxon>Fusarium oxysporum species complex</taxon>
    </lineage>
</organism>
<gene>
    <name evidence="1" type="ORF">FOTG_19134</name>
</gene>
<dbReference type="Proteomes" id="UP000030701">
    <property type="component" value="Unassembled WGS sequence"/>
</dbReference>
<reference evidence="1" key="2">
    <citation type="submission" date="2014-03" db="EMBL/GenBank/DDBJ databases">
        <title>The Genome Annotation of Fusarium oxysporum Cotton.</title>
        <authorList>
            <consortium name="The Broad Institute Genomics Platform"/>
            <person name="Ma L.-J."/>
            <person name="Corby-Kistler H."/>
            <person name="Broz K."/>
            <person name="Gale L.R."/>
            <person name="Jonkers W."/>
            <person name="O'Donnell K."/>
            <person name="Ploetz R."/>
            <person name="Steinberg C."/>
            <person name="Schwartz D.C."/>
            <person name="VanEtten H."/>
            <person name="Zhou S."/>
            <person name="Young S.K."/>
            <person name="Zeng Q."/>
            <person name="Gargeya S."/>
            <person name="Fitzgerald M."/>
            <person name="Abouelleil A."/>
            <person name="Alvarado L."/>
            <person name="Chapman S.B."/>
            <person name="Gainer-Dewar J."/>
            <person name="Goldberg J."/>
            <person name="Griggs A."/>
            <person name="Gujja S."/>
            <person name="Hansen M."/>
            <person name="Howarth C."/>
            <person name="Imamovic A."/>
            <person name="Ireland A."/>
            <person name="Larimer J."/>
            <person name="McCowan C."/>
            <person name="Murphy C."/>
            <person name="Pearson M."/>
            <person name="Poon T.W."/>
            <person name="Priest M."/>
            <person name="Roberts A."/>
            <person name="Saif S."/>
            <person name="Shea T."/>
            <person name="Sykes S."/>
            <person name="Wortman J."/>
            <person name="Nusbaum C."/>
            <person name="Birren B."/>
        </authorList>
    </citation>
    <scope>NUCLEOTIDE SEQUENCE</scope>
    <source>
        <strain evidence="1">25433</strain>
    </source>
</reference>
<name>X0KFL1_FUSOX</name>
<dbReference type="HOGENOM" id="CLU_2109138_0_0_1"/>
<accession>X0KFL1</accession>